<reference evidence="1 2" key="1">
    <citation type="journal article" date="2016" name="Int. J. Mol. Sci.">
        <title>Comparative genomics of the extreme acidophile Acidithiobacillus thiooxidans reveals intraspecific divergence and niche adaptation.</title>
        <authorList>
            <person name="Zhang X."/>
            <person name="Feng X."/>
            <person name="Tao J."/>
            <person name="Ma L."/>
            <person name="Xiao Y."/>
            <person name="Liang Y."/>
            <person name="Liu X."/>
            <person name="Yin H."/>
        </authorList>
    </citation>
    <scope>NUCLEOTIDE SEQUENCE [LARGE SCALE GENOMIC DNA]</scope>
    <source>
        <strain evidence="1 2">A02</strain>
    </source>
</reference>
<sequence>MIKYEEIYDNNFYVDESETATKSAHSIITYLLNELNHKPISVIDIGCGLGDFLQEFDKFDIKEMLGVDGNHVPINKLSIPEDKFMVHDLRTELKIEKKFELAICLEVAEHIEEKYANVLVKSITDASDLVLFSAAIPGQGGTNHVNEKWPEYWQKKFQEYDYIMLDYLREKLWNSRNIAWWYKQNIMILCKESRIKELIKSKYRKEIISIVHPDCFEYNNITKDNEINLLSDRISQANTSIEHKTEEIYNLKKWMADIQTAIKEKNAEIYNLKKEIVDTQTVIKKKNAEIYNIQNSRSWKITMPLRKISKILKKWQQ</sequence>
<dbReference type="Gene3D" id="3.40.50.150">
    <property type="entry name" value="Vaccinia Virus protein VP39"/>
    <property type="match status" value="1"/>
</dbReference>
<evidence type="ECO:0000313" key="2">
    <source>
        <dbReference type="Proteomes" id="UP000094893"/>
    </source>
</evidence>
<dbReference type="CDD" id="cd02440">
    <property type="entry name" value="AdoMet_MTases"/>
    <property type="match status" value="1"/>
</dbReference>
<accession>A0A1C2JHX4</accession>
<dbReference type="SUPFAM" id="SSF53335">
    <property type="entry name" value="S-adenosyl-L-methionine-dependent methyltransferases"/>
    <property type="match status" value="1"/>
</dbReference>
<evidence type="ECO:0000313" key="1">
    <source>
        <dbReference type="EMBL" id="OCX70071.1"/>
    </source>
</evidence>
<dbReference type="InterPro" id="IPR029063">
    <property type="entry name" value="SAM-dependent_MTases_sf"/>
</dbReference>
<comment type="caution">
    <text evidence="1">The sequence shown here is derived from an EMBL/GenBank/DDBJ whole genome shotgun (WGS) entry which is preliminary data.</text>
</comment>
<name>A0A1C2JHX4_ACITH</name>
<dbReference type="RefSeq" id="WP_024894130.1">
    <property type="nucleotide sequence ID" value="NZ_LWSA01000210.1"/>
</dbReference>
<evidence type="ECO:0008006" key="3">
    <source>
        <dbReference type="Google" id="ProtNLM"/>
    </source>
</evidence>
<dbReference type="EMBL" id="LWSA01000210">
    <property type="protein sequence ID" value="OCX70071.1"/>
    <property type="molecule type" value="Genomic_DNA"/>
</dbReference>
<gene>
    <name evidence="1" type="ORF">A6P07_15335</name>
</gene>
<protein>
    <recommendedName>
        <fullName evidence="3">Methyltransferase domain-containing protein</fullName>
    </recommendedName>
</protein>
<proteinExistence type="predicted"/>
<dbReference type="Proteomes" id="UP000094893">
    <property type="component" value="Unassembled WGS sequence"/>
</dbReference>
<dbReference type="Pfam" id="PF13489">
    <property type="entry name" value="Methyltransf_23"/>
    <property type="match status" value="1"/>
</dbReference>
<dbReference type="AlphaFoldDB" id="A0A1C2JHX4"/>
<organism evidence="1 2">
    <name type="scientific">Acidithiobacillus thiooxidans</name>
    <name type="common">Thiobacillus thiooxidans</name>
    <dbReference type="NCBI Taxonomy" id="930"/>
    <lineage>
        <taxon>Bacteria</taxon>
        <taxon>Pseudomonadati</taxon>
        <taxon>Pseudomonadota</taxon>
        <taxon>Acidithiobacillia</taxon>
        <taxon>Acidithiobacillales</taxon>
        <taxon>Acidithiobacillaceae</taxon>
        <taxon>Acidithiobacillus</taxon>
    </lineage>
</organism>